<dbReference type="EMBL" id="JASTZU010000034">
    <property type="protein sequence ID" value="MDL4840877.1"/>
    <property type="molecule type" value="Genomic_DNA"/>
</dbReference>
<name>A0ABT7L6M7_9BACI</name>
<comment type="caution">
    <text evidence="1">The sequence shown here is derived from an EMBL/GenBank/DDBJ whole genome shotgun (WGS) entry which is preliminary data.</text>
</comment>
<keyword evidence="2" id="KW-1185">Reference proteome</keyword>
<gene>
    <name evidence="1" type="ORF">QQS35_10480</name>
</gene>
<dbReference type="RefSeq" id="WP_285932022.1">
    <property type="nucleotide sequence ID" value="NZ_JASTZU010000034.1"/>
</dbReference>
<evidence type="ECO:0000313" key="2">
    <source>
        <dbReference type="Proteomes" id="UP001235343"/>
    </source>
</evidence>
<protein>
    <submittedName>
        <fullName evidence="1">Uncharacterized protein</fullName>
    </submittedName>
</protein>
<organism evidence="1 2">
    <name type="scientific">Aquibacillus rhizosphaerae</name>
    <dbReference type="NCBI Taxonomy" id="3051431"/>
    <lineage>
        <taxon>Bacteria</taxon>
        <taxon>Bacillati</taxon>
        <taxon>Bacillota</taxon>
        <taxon>Bacilli</taxon>
        <taxon>Bacillales</taxon>
        <taxon>Bacillaceae</taxon>
        <taxon>Aquibacillus</taxon>
    </lineage>
</organism>
<evidence type="ECO:0000313" key="1">
    <source>
        <dbReference type="EMBL" id="MDL4840877.1"/>
    </source>
</evidence>
<sequence length="67" mass="7709">MFLSNYINQLLQVENTWCSGERLYIDGQLQDENVGLGFSKVRLTGELKDGKQALDYIILEIMKRLSV</sequence>
<dbReference type="Proteomes" id="UP001235343">
    <property type="component" value="Unassembled WGS sequence"/>
</dbReference>
<reference evidence="1 2" key="1">
    <citation type="submission" date="2023-06" db="EMBL/GenBank/DDBJ databases">
        <title>Aquibacillus rhizosphaerae LR5S19.</title>
        <authorList>
            <person name="Sun J.-Q."/>
        </authorList>
    </citation>
    <scope>NUCLEOTIDE SEQUENCE [LARGE SCALE GENOMIC DNA]</scope>
    <source>
        <strain evidence="1 2">LR5S19</strain>
    </source>
</reference>
<accession>A0ABT7L6M7</accession>
<proteinExistence type="predicted"/>